<dbReference type="Proteomes" id="UP000437638">
    <property type="component" value="Unassembled WGS sequence"/>
</dbReference>
<comment type="caution">
    <text evidence="1">The sequence shown here is derived from an EMBL/GenBank/DDBJ whole genome shotgun (WGS) entry which is preliminary data.</text>
</comment>
<dbReference type="EMBL" id="WTKP01000015">
    <property type="protein sequence ID" value="MWJ29488.1"/>
    <property type="molecule type" value="Genomic_DNA"/>
</dbReference>
<accession>A0A7X3KS38</accession>
<dbReference type="AlphaFoldDB" id="A0A7X3KS38"/>
<evidence type="ECO:0000313" key="1">
    <source>
        <dbReference type="EMBL" id="MWJ29488.1"/>
    </source>
</evidence>
<keyword evidence="2" id="KW-1185">Reference proteome</keyword>
<protein>
    <recommendedName>
        <fullName evidence="3">PIN domain-containing protein</fullName>
    </recommendedName>
</protein>
<dbReference type="RefSeq" id="WP_160419821.1">
    <property type="nucleotide sequence ID" value="NZ_WTKP01000015.1"/>
</dbReference>
<evidence type="ECO:0000313" key="2">
    <source>
        <dbReference type="Proteomes" id="UP000437638"/>
    </source>
</evidence>
<sequence length="269" mass="31045">MEGKIIYFDQNILSEYLDEGDIDLVNAVNLLKGGNKIVYSPAHIEEFAVPYMNNSNEEIKFRVLSELNKLSELTRNIEVSPGFDKPMHLKEEHPIECFKRVVDHYDLNPILEKQESDQLKKFKDTDKKGEVSNVVSNNDSSILLQEEHSMVLNGRFHLDIFAAISARKAGLREFKYPDILRSHTAFERCIELTFNYLEIIRYKPETVKKSRSRMHDVSHAVYASTADIIVSEDAKFCKKLEAVYKYWGIDTVIYSKEKLISEVGTVENT</sequence>
<name>A0A7X3KS38_9GAMM</name>
<proteinExistence type="predicted"/>
<evidence type="ECO:0008006" key="3">
    <source>
        <dbReference type="Google" id="ProtNLM"/>
    </source>
</evidence>
<organism evidence="1 2">
    <name type="scientific">Vreelandella zhuhanensis</name>
    <dbReference type="NCBI Taxonomy" id="2684210"/>
    <lineage>
        <taxon>Bacteria</taxon>
        <taxon>Pseudomonadati</taxon>
        <taxon>Pseudomonadota</taxon>
        <taxon>Gammaproteobacteria</taxon>
        <taxon>Oceanospirillales</taxon>
        <taxon>Halomonadaceae</taxon>
        <taxon>Vreelandella</taxon>
    </lineage>
</organism>
<gene>
    <name evidence="1" type="ORF">GPM19_15005</name>
</gene>
<reference evidence="1 2" key="1">
    <citation type="submission" date="2019-12" db="EMBL/GenBank/DDBJ databases">
        <title>Halomonas rutogse sp. nov. isolated from two lakes on Tibetan Plateau.</title>
        <authorList>
            <person name="Gao P."/>
        </authorList>
    </citation>
    <scope>NUCLEOTIDE SEQUENCE [LARGE SCALE GENOMIC DNA]</scope>
    <source>
        <strain evidence="1 2">ZH2S</strain>
    </source>
</reference>